<dbReference type="Proteomes" id="UP000215059">
    <property type="component" value="Unassembled WGS sequence"/>
</dbReference>
<dbReference type="CDD" id="cd07381">
    <property type="entry name" value="MPP_CapA"/>
    <property type="match status" value="1"/>
</dbReference>
<evidence type="ECO:0000256" key="2">
    <source>
        <dbReference type="SAM" id="MobiDB-lite"/>
    </source>
</evidence>
<dbReference type="EMBL" id="NOII01000005">
    <property type="protein sequence ID" value="OYD57109.1"/>
    <property type="molecule type" value="Genomic_DNA"/>
</dbReference>
<dbReference type="InterPro" id="IPR019079">
    <property type="entry name" value="Capsule_synth_CapA"/>
</dbReference>
<evidence type="ECO:0000256" key="1">
    <source>
        <dbReference type="ARBA" id="ARBA00005662"/>
    </source>
</evidence>
<evidence type="ECO:0000313" key="4">
    <source>
        <dbReference type="EMBL" id="OYD57109.1"/>
    </source>
</evidence>
<dbReference type="PANTHER" id="PTHR33393:SF12">
    <property type="entry name" value="CAPSULE BIOSYNTHESIS PROTEIN CAPA"/>
    <property type="match status" value="1"/>
</dbReference>
<dbReference type="AlphaFoldDB" id="A0A235F791"/>
<name>A0A235F791_9BACL</name>
<feature type="domain" description="Capsule synthesis protein CapA" evidence="3">
    <location>
        <begin position="66"/>
        <end position="312"/>
    </location>
</feature>
<dbReference type="InterPro" id="IPR052169">
    <property type="entry name" value="CW_Biosynth-Accessory"/>
</dbReference>
<dbReference type="SMART" id="SM00854">
    <property type="entry name" value="PGA_cap"/>
    <property type="match status" value="1"/>
</dbReference>
<dbReference type="InterPro" id="IPR029052">
    <property type="entry name" value="Metallo-depent_PP-like"/>
</dbReference>
<dbReference type="RefSeq" id="WP_094253150.1">
    <property type="nucleotide sequence ID" value="NZ_JBHLXL010000001.1"/>
</dbReference>
<comment type="similarity">
    <text evidence="1">Belongs to the CapA family.</text>
</comment>
<dbReference type="SUPFAM" id="SSF56300">
    <property type="entry name" value="Metallo-dependent phosphatases"/>
    <property type="match status" value="1"/>
</dbReference>
<sequence length="390" mass="43492">MKRIFISTAIFLLFFFGAFIFYQQYSNQTEGEKAKPAEIKKVKQQPAESQKPAPAPEPKPEVTTATLSAVGDILIHDTVYNKASRPDGTYSFNHMFAKVKNHLEQSDITIANQETMIGGVEFGLSSYPSFNSPAEVGDALKENGVDLVTIANNHTLDRGEKVILSALDHWNKIGMEYTGAYSSPEDRTNLRLITKNKITFSFLSYTYGTNGIPVPKGKDHLVNLIDPDRIKREVNEAAKLSDTVVVSLHFGNEYERLPNNEQEKIAQLAADAGADIIIGHHPHVLQPVKWLTSLDGSKAFVAYSLGNFLSGQRRDYKDLGGIVNISVTKTAEGATSKIDVHSPSFIPTYVDNQFVIWPLAELPEKKPVYEEMKRHMSRWMPDLSFEASQQ</sequence>
<dbReference type="Gene3D" id="3.60.21.10">
    <property type="match status" value="1"/>
</dbReference>
<accession>A0A235F791</accession>
<proteinExistence type="inferred from homology"/>
<gene>
    <name evidence="4" type="ORF">CGZ90_13960</name>
</gene>
<evidence type="ECO:0000259" key="3">
    <source>
        <dbReference type="SMART" id="SM00854"/>
    </source>
</evidence>
<comment type="caution">
    <text evidence="4">The sequence shown here is derived from an EMBL/GenBank/DDBJ whole genome shotgun (WGS) entry which is preliminary data.</text>
</comment>
<reference evidence="4 5" key="1">
    <citation type="submission" date="2017-07" db="EMBL/GenBank/DDBJ databases">
        <title>Fictibacillus sp. nov. GDSW-R2A3 Genome sequencing and assembly.</title>
        <authorList>
            <person name="Mayilraj S."/>
        </authorList>
    </citation>
    <scope>NUCLEOTIDE SEQUENCE [LARGE SCALE GENOMIC DNA]</scope>
    <source>
        <strain evidence="4 5">GDSW-R2A3</strain>
    </source>
</reference>
<protein>
    <submittedName>
        <fullName evidence="4">Capsular biosynthesis protein</fullName>
    </submittedName>
</protein>
<feature type="region of interest" description="Disordered" evidence="2">
    <location>
        <begin position="36"/>
        <end position="61"/>
    </location>
</feature>
<evidence type="ECO:0000313" key="5">
    <source>
        <dbReference type="Proteomes" id="UP000215059"/>
    </source>
</evidence>
<dbReference type="Pfam" id="PF09587">
    <property type="entry name" value="PGA_cap"/>
    <property type="match status" value="1"/>
</dbReference>
<dbReference type="OrthoDB" id="9810906at2"/>
<dbReference type="PANTHER" id="PTHR33393">
    <property type="entry name" value="POLYGLUTAMINE SYNTHESIS ACCESSORY PROTEIN RV0574C-RELATED"/>
    <property type="match status" value="1"/>
</dbReference>
<keyword evidence="5" id="KW-1185">Reference proteome</keyword>
<organism evidence="4 5">
    <name type="scientific">Fictibacillus aquaticus</name>
    <dbReference type="NCBI Taxonomy" id="2021314"/>
    <lineage>
        <taxon>Bacteria</taxon>
        <taxon>Bacillati</taxon>
        <taxon>Bacillota</taxon>
        <taxon>Bacilli</taxon>
        <taxon>Bacillales</taxon>
        <taxon>Fictibacillaceae</taxon>
        <taxon>Fictibacillus</taxon>
    </lineage>
</organism>